<dbReference type="Proteomes" id="UP000270743">
    <property type="component" value="Unassembled WGS sequence"/>
</dbReference>
<name>A0A447IPV5_9RHOB</name>
<feature type="compositionally biased region" description="Low complexity" evidence="1">
    <location>
        <begin position="168"/>
        <end position="178"/>
    </location>
</feature>
<feature type="compositionally biased region" description="Low complexity" evidence="1">
    <location>
        <begin position="147"/>
        <end position="158"/>
    </location>
</feature>
<sequence>MAGWRFRSVDRGGRTAWTCQARNAFTRRWMNGVAAGFPRESAPSDPPGCRGGSPRRKADRPGGSPAEGRRSCRTGRSSRPGNPAHSRRNRPDLRKSSGHSRTAHENDRSPGPSSRRQPARHGPCVLPGGSGLRPVDPGRRKPGTGMRSRAIASSSREAPCPLPHPCSSDRSFSSSGPSQASCLLRKQGSGHFPSVPSSHHVVREDDT</sequence>
<gene>
    <name evidence="2" type="ORF">PARHAE_02744</name>
</gene>
<accession>A0A447IPV5</accession>
<proteinExistence type="predicted"/>
<protein>
    <submittedName>
        <fullName evidence="2">Uncharacterized protein</fullName>
    </submittedName>
</protein>
<dbReference type="EMBL" id="UZWE01000037">
    <property type="protein sequence ID" value="VDS09541.1"/>
    <property type="molecule type" value="Genomic_DNA"/>
</dbReference>
<evidence type="ECO:0000256" key="1">
    <source>
        <dbReference type="SAM" id="MobiDB-lite"/>
    </source>
</evidence>
<organism evidence="2 3">
    <name type="scientific">Paracoccus haematequi</name>
    <dbReference type="NCBI Taxonomy" id="2491866"/>
    <lineage>
        <taxon>Bacteria</taxon>
        <taxon>Pseudomonadati</taxon>
        <taxon>Pseudomonadota</taxon>
        <taxon>Alphaproteobacteria</taxon>
        <taxon>Rhodobacterales</taxon>
        <taxon>Paracoccaceae</taxon>
        <taxon>Paracoccus</taxon>
    </lineage>
</organism>
<evidence type="ECO:0000313" key="2">
    <source>
        <dbReference type="EMBL" id="VDS09541.1"/>
    </source>
</evidence>
<keyword evidence="3" id="KW-1185">Reference proteome</keyword>
<evidence type="ECO:0000313" key="3">
    <source>
        <dbReference type="Proteomes" id="UP000270743"/>
    </source>
</evidence>
<feature type="region of interest" description="Disordered" evidence="1">
    <location>
        <begin position="36"/>
        <end position="207"/>
    </location>
</feature>
<dbReference type="AlphaFoldDB" id="A0A447IPV5"/>
<reference evidence="2 3" key="1">
    <citation type="submission" date="2018-12" db="EMBL/GenBank/DDBJ databases">
        <authorList>
            <person name="Criscuolo A."/>
        </authorList>
    </citation>
    <scope>NUCLEOTIDE SEQUENCE [LARGE SCALE GENOMIC DNA]</scope>
    <source>
        <strain evidence="2">ACIP1116241</strain>
    </source>
</reference>